<reference evidence="3 4" key="1">
    <citation type="submission" date="2010-07" db="EMBL/GenBank/DDBJ databases">
        <title>The draft genome of Paenibacillus curdlanolyticus YK9.</title>
        <authorList>
            <consortium name="US DOE Joint Genome Institute (JGI-PGF)"/>
            <person name="Lucas S."/>
            <person name="Copeland A."/>
            <person name="Lapidus A."/>
            <person name="Cheng J.-F."/>
            <person name="Bruce D."/>
            <person name="Goodwin L."/>
            <person name="Pitluck S."/>
            <person name="Land M.L."/>
            <person name="Hauser L."/>
            <person name="Chang Y.-J."/>
            <person name="Jeffries C."/>
            <person name="Anderson I.J."/>
            <person name="Johnson E."/>
            <person name="Loganathan U."/>
            <person name="Mulhopadhyay B."/>
            <person name="Kyrpides N."/>
            <person name="Woyke T.J."/>
        </authorList>
    </citation>
    <scope>NUCLEOTIDE SEQUENCE [LARGE SCALE GENOMIC DNA]</scope>
    <source>
        <strain evidence="3 4">YK9</strain>
    </source>
</reference>
<accession>E0IF14</accession>
<evidence type="ECO:0000313" key="4">
    <source>
        <dbReference type="Proteomes" id="UP000005387"/>
    </source>
</evidence>
<evidence type="ECO:0000256" key="1">
    <source>
        <dbReference type="SAM" id="MobiDB-lite"/>
    </source>
</evidence>
<feature type="chain" id="PRO_5038366389" evidence="2">
    <location>
        <begin position="21"/>
        <end position="456"/>
    </location>
</feature>
<proteinExistence type="predicted"/>
<dbReference type="InterPro" id="IPR006059">
    <property type="entry name" value="SBP"/>
</dbReference>
<dbReference type="SUPFAM" id="SSF53850">
    <property type="entry name" value="Periplasmic binding protein-like II"/>
    <property type="match status" value="1"/>
</dbReference>
<dbReference type="InterPro" id="IPR050490">
    <property type="entry name" value="Bact_solute-bd_prot1"/>
</dbReference>
<dbReference type="EMBL" id="AEDD01000013">
    <property type="protein sequence ID" value="EFM08790.1"/>
    <property type="molecule type" value="Genomic_DNA"/>
</dbReference>
<dbReference type="eggNOG" id="COG1653">
    <property type="taxonomic scope" value="Bacteria"/>
</dbReference>
<organism evidence="3 4">
    <name type="scientific">Paenibacillus curdlanolyticus YK9</name>
    <dbReference type="NCBI Taxonomy" id="717606"/>
    <lineage>
        <taxon>Bacteria</taxon>
        <taxon>Bacillati</taxon>
        <taxon>Bacillota</taxon>
        <taxon>Bacilli</taxon>
        <taxon>Bacillales</taxon>
        <taxon>Paenibacillaceae</taxon>
        <taxon>Paenibacillus</taxon>
    </lineage>
</organism>
<name>E0IF14_9BACL</name>
<dbReference type="Gene3D" id="3.40.190.10">
    <property type="entry name" value="Periplasmic binding protein-like II"/>
    <property type="match status" value="2"/>
</dbReference>
<keyword evidence="2" id="KW-0732">Signal</keyword>
<feature type="region of interest" description="Disordered" evidence="1">
    <location>
        <begin position="26"/>
        <end position="58"/>
    </location>
</feature>
<dbReference type="Proteomes" id="UP000005387">
    <property type="component" value="Unassembled WGS sequence"/>
</dbReference>
<evidence type="ECO:0000256" key="2">
    <source>
        <dbReference type="SAM" id="SignalP"/>
    </source>
</evidence>
<dbReference type="Pfam" id="PF01547">
    <property type="entry name" value="SBP_bac_1"/>
    <property type="match status" value="1"/>
</dbReference>
<dbReference type="STRING" id="717606.PaecuDRAFT_4255"/>
<gene>
    <name evidence="3" type="ORF">PaecuDRAFT_4255</name>
</gene>
<keyword evidence="4" id="KW-1185">Reference proteome</keyword>
<protein>
    <submittedName>
        <fullName evidence="3">Extracellular solute-binding protein family 1</fullName>
    </submittedName>
</protein>
<feature type="signal peptide" evidence="2">
    <location>
        <begin position="1"/>
        <end position="20"/>
    </location>
</feature>
<feature type="compositionally biased region" description="Polar residues" evidence="1">
    <location>
        <begin position="26"/>
        <end position="53"/>
    </location>
</feature>
<dbReference type="PANTHER" id="PTHR43649:SF12">
    <property type="entry name" value="DIACETYLCHITOBIOSE BINDING PROTEIN DASA"/>
    <property type="match status" value="1"/>
</dbReference>
<dbReference type="PANTHER" id="PTHR43649">
    <property type="entry name" value="ARABINOSE-BINDING PROTEIN-RELATED"/>
    <property type="match status" value="1"/>
</dbReference>
<dbReference type="PROSITE" id="PS51257">
    <property type="entry name" value="PROKAR_LIPOPROTEIN"/>
    <property type="match status" value="1"/>
</dbReference>
<evidence type="ECO:0000313" key="3">
    <source>
        <dbReference type="EMBL" id="EFM08790.1"/>
    </source>
</evidence>
<sequence length="456" mass="49788">MTMKKGILVMLVTALVFLLAACGTNGNDNNKSPGTSESASGSPDGSTSASNSPEAIPTGLKGDFEIQYFVGGYGDAWWKDVIDQFQKLNPELNIKQSAGPKINDQMKPRWIQGNPPDVVYIDGSGSNPRQMVEDDQLLDLTDWIADAKNIDGEKLLDVMIAKPDEYNGSIYNIPLVFGSYGTFYDQALFEKNGWEVPQDYESFLALSDKIKASGISPYVHAGIYPDYILGGFLYPAIISANGDDGQILKDMGDMKEGVFKSEPVMKALNQLKEITDKGYIDPGAVAINHTDSQMMFLQHKAAFIPNGLWLESEMKKDAPADFKYGFVPSITQAKGGKFVALPYTSTMAVAKKAKNPETAKAFIQFIFTKQASLSWAEKTGALMNVKVDLESSSAGDTAKNAMKYYNSDNTIVAPVVVFNADVFKVMGDATIALTMKKITPEEWADRVEKAAAKVRK</sequence>
<dbReference type="AlphaFoldDB" id="E0IF14"/>